<comment type="subcellular location">
    <subcellularLocation>
        <location evidence="1">Endomembrane system</location>
    </subcellularLocation>
</comment>
<dbReference type="GO" id="GO:0012505">
    <property type="term" value="C:endomembrane system"/>
    <property type="evidence" value="ECO:0007669"/>
    <property type="project" value="UniProtKB-SubCell"/>
</dbReference>
<dbReference type="SUPFAM" id="SSF49348">
    <property type="entry name" value="Clathrin adaptor appendage domain"/>
    <property type="match status" value="1"/>
</dbReference>
<dbReference type="Pfam" id="PF01602">
    <property type="entry name" value="Adaptin_N"/>
    <property type="match status" value="1"/>
</dbReference>
<evidence type="ECO:0000256" key="7">
    <source>
        <dbReference type="PIRNR" id="PIRNR002291"/>
    </source>
</evidence>
<evidence type="ECO:0000256" key="5">
    <source>
        <dbReference type="ARBA" id="ARBA00022990"/>
    </source>
</evidence>
<dbReference type="FunFam" id="1.25.10.10:FF:000002">
    <property type="entry name" value="AP complex subunit beta"/>
    <property type="match status" value="1"/>
</dbReference>
<feature type="compositionally biased region" description="Low complexity" evidence="8">
    <location>
        <begin position="874"/>
        <end position="890"/>
    </location>
</feature>
<keyword evidence="6 7" id="KW-0472">Membrane</keyword>
<dbReference type="AlphaFoldDB" id="A0A1Y1V798"/>
<dbReference type="GO" id="GO:0016192">
    <property type="term" value="P:vesicle-mediated transport"/>
    <property type="evidence" value="ECO:0007669"/>
    <property type="project" value="InterPro"/>
</dbReference>
<dbReference type="PANTHER" id="PTHR11134">
    <property type="entry name" value="ADAPTOR COMPLEX SUBUNIT BETA FAMILY MEMBER"/>
    <property type="match status" value="1"/>
</dbReference>
<evidence type="ECO:0000313" key="10">
    <source>
        <dbReference type="EMBL" id="ORX48454.1"/>
    </source>
</evidence>
<name>A0A1Y1V798_9FUNG</name>
<feature type="domain" description="Clathrin adaptor alpha/beta/gamma-adaptin appendage Ig-like subdomain" evidence="9">
    <location>
        <begin position="743"/>
        <end position="859"/>
    </location>
</feature>
<reference evidence="10 11" key="1">
    <citation type="submission" date="2016-08" db="EMBL/GenBank/DDBJ databases">
        <title>Genomes of anaerobic fungi encode conserved fungal cellulosomes for biomass hydrolysis.</title>
        <authorList>
            <consortium name="DOE Joint Genome Institute"/>
            <person name="Haitjema C.H."/>
            <person name="Gilmore S.P."/>
            <person name="Henske J.K."/>
            <person name="Solomon K.V."/>
            <person name="De Groot R."/>
            <person name="Kuo A."/>
            <person name="Mondo S.J."/>
            <person name="Salamov A.A."/>
            <person name="Labutti K."/>
            <person name="Zhao Z."/>
            <person name="Chiniquy J."/>
            <person name="Barry K."/>
            <person name="Brewer H.M."/>
            <person name="Purvine S.O."/>
            <person name="Wright A.T."/>
            <person name="Boxma B."/>
            <person name="Van Alen T."/>
            <person name="Hackstein J.H."/>
            <person name="Baker S.E."/>
            <person name="Grigoriev I.V."/>
            <person name="O'Malley M.A."/>
        </authorList>
    </citation>
    <scope>NUCLEOTIDE SEQUENCE [LARGE SCALE GENOMIC DNA]</scope>
    <source>
        <strain evidence="11">finn</strain>
    </source>
</reference>
<dbReference type="SMART" id="SM00809">
    <property type="entry name" value="Alpha_adaptinC2"/>
    <property type="match status" value="1"/>
</dbReference>
<feature type="compositionally biased region" description="Low complexity" evidence="8">
    <location>
        <begin position="652"/>
        <end position="675"/>
    </location>
</feature>
<comment type="similarity">
    <text evidence="2 7">Belongs to the adaptor complexes large subunit family.</text>
</comment>
<dbReference type="PIRSF" id="PIRSF002291">
    <property type="entry name" value="AP_complex_beta"/>
    <property type="match status" value="1"/>
</dbReference>
<dbReference type="InterPro" id="IPR002553">
    <property type="entry name" value="Clathrin/coatomer_adapt-like_N"/>
</dbReference>
<dbReference type="GO" id="GO:0006886">
    <property type="term" value="P:intracellular protein transport"/>
    <property type="evidence" value="ECO:0007669"/>
    <property type="project" value="InterPro"/>
</dbReference>
<keyword evidence="5" id="KW-0007">Acetylation</keyword>
<evidence type="ECO:0000256" key="8">
    <source>
        <dbReference type="SAM" id="MobiDB-lite"/>
    </source>
</evidence>
<dbReference type="InterPro" id="IPR008152">
    <property type="entry name" value="Clathrin_a/b/g-adaptin_app_Ig"/>
</dbReference>
<dbReference type="OrthoDB" id="10254310at2759"/>
<keyword evidence="4 7" id="KW-0653">Protein transport</keyword>
<dbReference type="InterPro" id="IPR026739">
    <property type="entry name" value="AP_beta"/>
</dbReference>
<dbReference type="InterPro" id="IPR016024">
    <property type="entry name" value="ARM-type_fold"/>
</dbReference>
<dbReference type="InterPro" id="IPR013037">
    <property type="entry name" value="Clathrin_b-adaptin_app_Ig-like"/>
</dbReference>
<keyword evidence="11" id="KW-1185">Reference proteome</keyword>
<dbReference type="FunFam" id="2.60.40.1150:FF:000002">
    <property type="entry name" value="Beta-adaptin-like protein C"/>
    <property type="match status" value="1"/>
</dbReference>
<dbReference type="GO" id="GO:0030117">
    <property type="term" value="C:membrane coat"/>
    <property type="evidence" value="ECO:0007669"/>
    <property type="project" value="InterPro"/>
</dbReference>
<dbReference type="SMART" id="SM00185">
    <property type="entry name" value="ARM"/>
    <property type="match status" value="2"/>
</dbReference>
<dbReference type="InterPro" id="IPR013041">
    <property type="entry name" value="Clathrin_app_Ig-like_sf"/>
</dbReference>
<dbReference type="STRING" id="1754191.A0A1Y1V798"/>
<proteinExistence type="inferred from homology"/>
<accession>A0A1Y1V798</accession>
<protein>
    <recommendedName>
        <fullName evidence="7">AP complex subunit beta</fullName>
    </recommendedName>
</protein>
<evidence type="ECO:0000256" key="2">
    <source>
        <dbReference type="ARBA" id="ARBA00006613"/>
    </source>
</evidence>
<dbReference type="InterPro" id="IPR011989">
    <property type="entry name" value="ARM-like"/>
</dbReference>
<evidence type="ECO:0000313" key="11">
    <source>
        <dbReference type="Proteomes" id="UP000193719"/>
    </source>
</evidence>
<evidence type="ECO:0000256" key="1">
    <source>
        <dbReference type="ARBA" id="ARBA00004308"/>
    </source>
</evidence>
<reference evidence="10 11" key="2">
    <citation type="submission" date="2016-08" db="EMBL/GenBank/DDBJ databases">
        <title>Pervasive Adenine N6-methylation of Active Genes in Fungi.</title>
        <authorList>
            <consortium name="DOE Joint Genome Institute"/>
            <person name="Mondo S.J."/>
            <person name="Dannebaum R.O."/>
            <person name="Kuo R.C."/>
            <person name="Labutti K."/>
            <person name="Haridas S."/>
            <person name="Kuo A."/>
            <person name="Salamov A."/>
            <person name="Ahrendt S.R."/>
            <person name="Lipzen A."/>
            <person name="Sullivan W."/>
            <person name="Andreopoulos W.B."/>
            <person name="Clum A."/>
            <person name="Lindquist E."/>
            <person name="Daum C."/>
            <person name="Ramamoorthy G.K."/>
            <person name="Gryganskyi A."/>
            <person name="Culley D."/>
            <person name="Magnuson J.K."/>
            <person name="James T.Y."/>
            <person name="O'Malley M.A."/>
            <person name="Stajich J.E."/>
            <person name="Spatafora J.W."/>
            <person name="Visel A."/>
            <person name="Grigoriev I.V."/>
        </authorList>
    </citation>
    <scope>NUCLEOTIDE SEQUENCE [LARGE SCALE GENOMIC DNA]</scope>
    <source>
        <strain evidence="11">finn</strain>
    </source>
</reference>
<evidence type="ECO:0000259" key="9">
    <source>
        <dbReference type="SMART" id="SM00809"/>
    </source>
</evidence>
<evidence type="ECO:0000256" key="6">
    <source>
        <dbReference type="ARBA" id="ARBA00023136"/>
    </source>
</evidence>
<dbReference type="SUPFAM" id="SSF48371">
    <property type="entry name" value="ARM repeat"/>
    <property type="match status" value="1"/>
</dbReference>
<comment type="function">
    <text evidence="7">Adaptins are components of the adaptor complexes which link clathrin to receptors in coated vesicles. Clathrin-associated protein complexes are believed to interact with the cytoplasmic tails of membrane proteins, leading to their selection and concentration.</text>
</comment>
<dbReference type="InterPro" id="IPR016342">
    <property type="entry name" value="AP_complex_bsu_1_2_4"/>
</dbReference>
<dbReference type="InterPro" id="IPR000225">
    <property type="entry name" value="Armadillo"/>
</dbReference>
<feature type="region of interest" description="Disordered" evidence="8">
    <location>
        <begin position="647"/>
        <end position="675"/>
    </location>
</feature>
<dbReference type="GO" id="GO:0030276">
    <property type="term" value="F:clathrin binding"/>
    <property type="evidence" value="ECO:0007669"/>
    <property type="project" value="InterPro"/>
</dbReference>
<dbReference type="Proteomes" id="UP000193719">
    <property type="component" value="Unassembled WGS sequence"/>
</dbReference>
<dbReference type="EMBL" id="MCFH01000027">
    <property type="protein sequence ID" value="ORX48454.1"/>
    <property type="molecule type" value="Genomic_DNA"/>
</dbReference>
<dbReference type="Pfam" id="PF02883">
    <property type="entry name" value="Alpha_adaptinC2"/>
    <property type="match status" value="1"/>
</dbReference>
<evidence type="ECO:0000256" key="3">
    <source>
        <dbReference type="ARBA" id="ARBA00022448"/>
    </source>
</evidence>
<comment type="caution">
    <text evidence="10">The sequence shown here is derived from an EMBL/GenBank/DDBJ whole genome shotgun (WGS) entry which is preliminary data.</text>
</comment>
<evidence type="ECO:0000256" key="4">
    <source>
        <dbReference type="ARBA" id="ARBA00022927"/>
    </source>
</evidence>
<feature type="region of interest" description="Disordered" evidence="8">
    <location>
        <begin position="874"/>
        <end position="897"/>
    </location>
</feature>
<dbReference type="Gene3D" id="2.60.40.1150">
    <property type="match status" value="1"/>
</dbReference>
<gene>
    <name evidence="10" type="ORF">BCR36DRAFT_413211</name>
</gene>
<keyword evidence="3 7" id="KW-0813">Transport</keyword>
<organism evidence="10 11">
    <name type="scientific">Piromyces finnis</name>
    <dbReference type="NCBI Taxonomy" id="1754191"/>
    <lineage>
        <taxon>Eukaryota</taxon>
        <taxon>Fungi</taxon>
        <taxon>Fungi incertae sedis</taxon>
        <taxon>Chytridiomycota</taxon>
        <taxon>Chytridiomycota incertae sedis</taxon>
        <taxon>Neocallimastigomycetes</taxon>
        <taxon>Neocallimastigales</taxon>
        <taxon>Neocallimastigaceae</taxon>
        <taxon>Piromyces</taxon>
    </lineage>
</organism>
<dbReference type="Gene3D" id="1.25.10.10">
    <property type="entry name" value="Leucine-rich Repeat Variant"/>
    <property type="match status" value="1"/>
</dbReference>
<sequence length="897" mass="99568">MSVIILFEYNTYYKAAVTKFTQNALADLRRQNFFSTAKKGENFELKADLNSEYKERRKDTVKRVIANMTIGKDVSGLFADVVKNMQTDDIELKKLVYLYLINYAKSQPELVILAVNTFVKDTDDPNPLIRALAIRTMGCLRVEEITNYLCEPLRKCLRDDNPYVRKTAAICVAKLYDLNPQLTVDNGFVSTLQEMISDSNPVVVANAVAALSEINDSSSQKGLFNINNNILAKLLAALNESTEWGQICILTTLADYVPVDEKEAETIVERVIPRLQHANASVVLSAVKVFMVYMNNNYITSEKTIQTIVKKMTPPLVTLVSDHSEIQYVALRNINLILQKRNDILNQEIRVFFCKYNDPPYVKLEKLEVMIQLCNEKNIDQVLSEFKEYCNEVDVDFVRRSVRAIGRCAIKLESAAERCVNVLLELISSHINYVLQEAIVVMKDIFRKYPHSYEGVIVNLCKNLESLDEPEAKASLIWIIGEYAEKIDNANELLEFFLENFKEESSMVQLQLITAIVKLFLKKPSQAQDSVQKILQTATQSCDNPDIRDRAYIYWRLLSTNPQATKAVVLAEKPPIESRTKIVSDSLLDELISNIGTLASVYYKPASLFGGRTGDTKIFSTPAEDADADIEGVPGTTIGGVENLLDLDFDDSAPPKSATPPSSAAPKSGMNDLLDLLNDDVPSMGNTMGLSQPTTPSTNVQNDLMNILGSSSNNNSMSSSSILSPQNSGLGGLGGLNMNMMSTPQPQPQKTIMLPANEGKGMEISAVFVKRQNKFFMELTFSNKTAQPLSEIAIQFNKNTYGLVPLAPIGINVIPPNGSKDFTLPLGTNGPVQQMNPPTLLQIAVKNNLGVYYFQHILPTSLFETQSSTPSMPNFSFNNNSSNNNSNNNSGLDGLLI</sequence>